<protein>
    <submittedName>
        <fullName evidence="3">Curlin associated repeat protein</fullName>
    </submittedName>
</protein>
<accession>A0A914W9M5</accession>
<reference evidence="3" key="1">
    <citation type="submission" date="2022-11" db="UniProtKB">
        <authorList>
            <consortium name="WormBaseParasite"/>
        </authorList>
    </citation>
    <scope>IDENTIFICATION</scope>
</reference>
<dbReference type="Proteomes" id="UP000887566">
    <property type="component" value="Unplaced"/>
</dbReference>
<feature type="chain" id="PRO_5036742689" evidence="1">
    <location>
        <begin position="23"/>
        <end position="382"/>
    </location>
</feature>
<keyword evidence="2" id="KW-1185">Reference proteome</keyword>
<evidence type="ECO:0000313" key="2">
    <source>
        <dbReference type="Proteomes" id="UP000887566"/>
    </source>
</evidence>
<dbReference type="WBParaSite" id="PSAMB.scaffold3602size17624.g21998.t1">
    <property type="protein sequence ID" value="PSAMB.scaffold3602size17624.g21998.t1"/>
    <property type="gene ID" value="PSAMB.scaffold3602size17624.g21998"/>
</dbReference>
<evidence type="ECO:0000313" key="3">
    <source>
        <dbReference type="WBParaSite" id="PSAMB.scaffold3602size17624.g21998.t1"/>
    </source>
</evidence>
<dbReference type="AlphaFoldDB" id="A0A914W9M5"/>
<proteinExistence type="predicted"/>
<sequence>MKAPLLAVSVLFLVAFIELAYSSRIKRSSERWKRAVLNGSANATATGNMTNTGNTLTAVQTESGNQGVSYTSGGEAKGDNNITIKNQASGAIDYQNGTSESSMATGSLGAKGANSSGVSHINGVVIGPDNFVYSYQQAKGIGAGETAASLNGSAIVIKNGLVSPYSIQNVQMTAGATGSHLSSSEVIALQNVTWESIIADIVATSGAEGTNNADANVDFLATNTNGRGVEGNGMMSGTGGEIVTALVNGNAHIVNDNQTLLMNQYGHAQGPGSASMVGPGSLSTFSNDNKTIATFGDGRSDVDSGTSEIEAIQESRLNSEEGGWANNHMNATATAGQKNITASNGIQVSDQNGPTSVVGGINIEGWGNRNASGNATVNSSYN</sequence>
<organism evidence="2 3">
    <name type="scientific">Plectus sambesii</name>
    <dbReference type="NCBI Taxonomy" id="2011161"/>
    <lineage>
        <taxon>Eukaryota</taxon>
        <taxon>Metazoa</taxon>
        <taxon>Ecdysozoa</taxon>
        <taxon>Nematoda</taxon>
        <taxon>Chromadorea</taxon>
        <taxon>Plectida</taxon>
        <taxon>Plectina</taxon>
        <taxon>Plectoidea</taxon>
        <taxon>Plectidae</taxon>
        <taxon>Plectus</taxon>
    </lineage>
</organism>
<keyword evidence="1" id="KW-0732">Signal</keyword>
<feature type="signal peptide" evidence="1">
    <location>
        <begin position="1"/>
        <end position="22"/>
    </location>
</feature>
<name>A0A914W9M5_9BILA</name>
<evidence type="ECO:0000256" key="1">
    <source>
        <dbReference type="SAM" id="SignalP"/>
    </source>
</evidence>